<evidence type="ECO:0000313" key="5">
    <source>
        <dbReference type="Proteomes" id="UP000199470"/>
    </source>
</evidence>
<feature type="domain" description="DprA winged helix" evidence="3">
    <location>
        <begin position="309"/>
        <end position="363"/>
    </location>
</feature>
<name>A0A1I4RS48_9BURK</name>
<dbReference type="PANTHER" id="PTHR43022:SF1">
    <property type="entry name" value="PROTEIN SMF"/>
    <property type="match status" value="1"/>
</dbReference>
<comment type="similarity">
    <text evidence="1">Belongs to the DprA/Smf family.</text>
</comment>
<dbReference type="NCBIfam" id="TIGR00732">
    <property type="entry name" value="dprA"/>
    <property type="match status" value="1"/>
</dbReference>
<gene>
    <name evidence="4" type="ORF">SAMN02982985_04450</name>
</gene>
<dbReference type="InterPro" id="IPR010994">
    <property type="entry name" value="RuvA_2-like"/>
</dbReference>
<dbReference type="AlphaFoldDB" id="A0A1I4RS48"/>
<reference evidence="4 5" key="1">
    <citation type="submission" date="2016-10" db="EMBL/GenBank/DDBJ databases">
        <authorList>
            <person name="de Groot N.N."/>
        </authorList>
    </citation>
    <scope>NUCLEOTIDE SEQUENCE [LARGE SCALE GENOMIC DNA]</scope>
    <source>
        <strain evidence="4 5">ATCC 43154</strain>
    </source>
</reference>
<feature type="domain" description="Smf/DprA SLOG" evidence="2">
    <location>
        <begin position="95"/>
        <end position="303"/>
    </location>
</feature>
<sequence length="370" mass="38105">MADTAPTIASQPLSDVQRDWIRLERVPGIGLLTARRLLEQFGTPGAVLRAPAERLRELLRPAQAGALARALQPDAAFDAHCEAIDAWLATPNRHLLALDDPAYPAGLRQLADPPLLLYVVGRPALLAGPALAVVGSRNASAQGLRNAERFAEALSHAGLAVVSGLALGIDAAAHRGGLSGAGSTVAVVGTGADRIYPARNAALARQIAEQGCLLSEYPLGTTPRPENFPKRNRLISALARGVLVVEAAAGSGSLITARLALDLGREVYAIPGSIHSALSKGCHALLRDGATLVESADDILGQLGGAVAPAPDARFVDALLEAIGYDPATADVLAGRLGVGAAELHGQLLALELAGLLERLPGGIYQRVPG</sequence>
<keyword evidence="5" id="KW-1185">Reference proteome</keyword>
<dbReference type="InterPro" id="IPR036388">
    <property type="entry name" value="WH-like_DNA-bd_sf"/>
</dbReference>
<dbReference type="Gene3D" id="3.40.50.450">
    <property type="match status" value="1"/>
</dbReference>
<evidence type="ECO:0000313" key="4">
    <source>
        <dbReference type="EMBL" id="SFM55025.1"/>
    </source>
</evidence>
<dbReference type="STRING" id="758825.SAMN02982985_04450"/>
<protein>
    <submittedName>
        <fullName evidence="4">DNA processing protein</fullName>
    </submittedName>
</protein>
<dbReference type="GO" id="GO:0009294">
    <property type="term" value="P:DNA-mediated transformation"/>
    <property type="evidence" value="ECO:0007669"/>
    <property type="project" value="InterPro"/>
</dbReference>
<dbReference type="Proteomes" id="UP000199470">
    <property type="component" value="Unassembled WGS sequence"/>
</dbReference>
<evidence type="ECO:0000256" key="1">
    <source>
        <dbReference type="ARBA" id="ARBA00006525"/>
    </source>
</evidence>
<dbReference type="Pfam" id="PF02481">
    <property type="entry name" value="DNA_processg_A"/>
    <property type="match status" value="1"/>
</dbReference>
<evidence type="ECO:0000259" key="2">
    <source>
        <dbReference type="Pfam" id="PF02481"/>
    </source>
</evidence>
<accession>A0A1I4RS48</accession>
<dbReference type="InterPro" id="IPR003488">
    <property type="entry name" value="DprA"/>
</dbReference>
<dbReference type="PANTHER" id="PTHR43022">
    <property type="entry name" value="PROTEIN SMF"/>
    <property type="match status" value="1"/>
</dbReference>
<dbReference type="Pfam" id="PF17782">
    <property type="entry name" value="WHD_DprA"/>
    <property type="match status" value="1"/>
</dbReference>
<proteinExistence type="inferred from homology"/>
<dbReference type="InterPro" id="IPR041614">
    <property type="entry name" value="DprA_WH"/>
</dbReference>
<dbReference type="RefSeq" id="WP_245774388.1">
    <property type="nucleotide sequence ID" value="NZ_FOTW01000023.1"/>
</dbReference>
<dbReference type="SUPFAM" id="SSF47781">
    <property type="entry name" value="RuvA domain 2-like"/>
    <property type="match status" value="1"/>
</dbReference>
<organism evidence="4 5">
    <name type="scientific">Rugamonas rubra</name>
    <dbReference type="NCBI Taxonomy" id="758825"/>
    <lineage>
        <taxon>Bacteria</taxon>
        <taxon>Pseudomonadati</taxon>
        <taxon>Pseudomonadota</taxon>
        <taxon>Betaproteobacteria</taxon>
        <taxon>Burkholderiales</taxon>
        <taxon>Oxalobacteraceae</taxon>
        <taxon>Telluria group</taxon>
        <taxon>Rugamonas</taxon>
    </lineage>
</organism>
<dbReference type="Gene3D" id="1.10.10.10">
    <property type="entry name" value="Winged helix-like DNA-binding domain superfamily/Winged helix DNA-binding domain"/>
    <property type="match status" value="1"/>
</dbReference>
<dbReference type="EMBL" id="FOTW01000023">
    <property type="protein sequence ID" value="SFM55025.1"/>
    <property type="molecule type" value="Genomic_DNA"/>
</dbReference>
<evidence type="ECO:0000259" key="3">
    <source>
        <dbReference type="Pfam" id="PF17782"/>
    </source>
</evidence>
<dbReference type="SUPFAM" id="SSF102405">
    <property type="entry name" value="MCP/YpsA-like"/>
    <property type="match status" value="1"/>
</dbReference>
<dbReference type="InterPro" id="IPR057666">
    <property type="entry name" value="DrpA_SLOG"/>
</dbReference>